<feature type="region of interest" description="Disordered" evidence="1">
    <location>
        <begin position="1"/>
        <end position="75"/>
    </location>
</feature>
<gene>
    <name evidence="2" type="primary">P0671D01.35</name>
</gene>
<reference evidence="2" key="1">
    <citation type="journal article" date="2002" name="Nature">
        <title>The genome sequence and structure of rice chromosome 1.</title>
        <authorList>
            <person name="Sasaki T."/>
            <person name="Matsumoto T."/>
            <person name="Yamamoto K."/>
            <person name="Sakata K."/>
            <person name="Baba T."/>
            <person name="Katayose Y."/>
            <person name="Wu J."/>
            <person name="Niimura Y."/>
            <person name="Cheng Z."/>
            <person name="Nagamura Y."/>
            <person name="Antonio B.A."/>
            <person name="Kanamori H."/>
            <person name="Hosokawa S."/>
            <person name="Masukawa M."/>
            <person name="Arikawa K."/>
            <person name="Chiden Y."/>
            <person name="Hayashi M."/>
            <person name="Okamoto M."/>
            <person name="Ando T."/>
            <person name="Aoki H."/>
            <person name="Arita K."/>
            <person name="Hamada M."/>
            <person name="Harada C."/>
            <person name="Hijishita S."/>
            <person name="Honda M."/>
            <person name="Ichikawa Y."/>
            <person name="Idonuma A."/>
            <person name="Iijima M."/>
            <person name="Ikeda M."/>
            <person name="Ikeno M."/>
            <person name="Itoh S."/>
            <person name="Itoh T."/>
            <person name="Itoh Y."/>
            <person name="Itoh Y."/>
            <person name="Iwabuchi A."/>
            <person name="Kamiya K."/>
            <person name="Karasawa W."/>
            <person name="Katagiri S."/>
            <person name="Kikuta A."/>
            <person name="Kobayashi N."/>
            <person name="Kono I."/>
            <person name="Machita K."/>
            <person name="Maehara T."/>
            <person name="Mizuno H."/>
            <person name="Mizubayashi T."/>
            <person name="Mukai Y."/>
            <person name="Nagasaki H."/>
            <person name="Nakashima M."/>
            <person name="Nakama Y."/>
            <person name="Nakamichi Y."/>
            <person name="Nakamura M."/>
            <person name="Namiki N."/>
            <person name="Negishi M."/>
            <person name="Ohta I."/>
            <person name="Ono N."/>
            <person name="Saji S."/>
            <person name="Sakai K."/>
            <person name="Shibata M."/>
            <person name="Shimokawa T."/>
            <person name="Shomura A."/>
            <person name="Song J."/>
            <person name="Takazaki Y."/>
            <person name="Terasawa K."/>
            <person name="Tsuji K."/>
            <person name="Waki K."/>
            <person name="Yamagata H."/>
            <person name="Yamane H."/>
            <person name="Yoshiki S."/>
            <person name="Yoshihara R."/>
            <person name="Yukawa K."/>
            <person name="Zhong H."/>
            <person name="Iwama H."/>
            <person name="Endo T."/>
            <person name="Ito H."/>
            <person name="Hahn J.H."/>
            <person name="Kim H.I."/>
            <person name="Eun M.Y."/>
            <person name="Yano M."/>
            <person name="Jiang J."/>
            <person name="Gojobori T."/>
        </authorList>
    </citation>
    <scope>NUCLEOTIDE SEQUENCE [LARGE SCALE GENOMIC DNA]</scope>
</reference>
<sequence>MVDGGGSMADGGGSRASMADDDDPESGESLDDDPTAKTTGNGQPPFRAAVNPEADQPDTPADPTPSRPPSPGYVG</sequence>
<evidence type="ECO:0000256" key="1">
    <source>
        <dbReference type="SAM" id="MobiDB-lite"/>
    </source>
</evidence>
<name>Q5SN42_ORYSJ</name>
<dbReference type="EMBL" id="AP003284">
    <property type="protein sequence ID" value="BAD72377.1"/>
    <property type="molecule type" value="Genomic_DNA"/>
</dbReference>
<feature type="compositionally biased region" description="Gly residues" evidence="1">
    <location>
        <begin position="1"/>
        <end position="14"/>
    </location>
</feature>
<evidence type="ECO:0000313" key="2">
    <source>
        <dbReference type="EMBL" id="BAD72377.1"/>
    </source>
</evidence>
<protein>
    <submittedName>
        <fullName evidence="2">Uncharacterized protein</fullName>
    </submittedName>
</protein>
<feature type="compositionally biased region" description="Acidic residues" evidence="1">
    <location>
        <begin position="19"/>
        <end position="33"/>
    </location>
</feature>
<dbReference type="Proteomes" id="UP000817658">
    <property type="component" value="Chromosome 1"/>
</dbReference>
<accession>Q5SN42</accession>
<dbReference type="AlphaFoldDB" id="Q5SN42"/>
<proteinExistence type="predicted"/>
<organism evidence="2">
    <name type="scientific">Oryza sativa subsp. japonica</name>
    <name type="common">Rice</name>
    <dbReference type="NCBI Taxonomy" id="39947"/>
    <lineage>
        <taxon>Eukaryota</taxon>
        <taxon>Viridiplantae</taxon>
        <taxon>Streptophyta</taxon>
        <taxon>Embryophyta</taxon>
        <taxon>Tracheophyta</taxon>
        <taxon>Spermatophyta</taxon>
        <taxon>Magnoliopsida</taxon>
        <taxon>Liliopsida</taxon>
        <taxon>Poales</taxon>
        <taxon>Poaceae</taxon>
        <taxon>BOP clade</taxon>
        <taxon>Oryzoideae</taxon>
        <taxon>Oryzeae</taxon>
        <taxon>Oryzinae</taxon>
        <taxon>Oryza</taxon>
        <taxon>Oryza sativa</taxon>
    </lineage>
</organism>
<feature type="compositionally biased region" description="Pro residues" evidence="1">
    <location>
        <begin position="60"/>
        <end position="75"/>
    </location>
</feature>